<sequence length="110" mass="12164">MAQLRSQSEIDGPLWSYTTEQLNLNLLRFRLGDGIPKHQNNEVDVLLLVLEGTGMLEIDLVQQPIGAGSIICIPRGAARSIQATSAELIYFSCHQRRAGLFPTVTNRNAM</sequence>
<reference evidence="1 2" key="1">
    <citation type="submission" date="2015-07" db="EMBL/GenBank/DDBJ databases">
        <title>Whole genome sequence of Herpetosiphon geysericola DSM 7119.</title>
        <authorList>
            <person name="Hemp J."/>
            <person name="Ward L.M."/>
            <person name="Pace L.A."/>
            <person name="Fischer W.W."/>
        </authorList>
    </citation>
    <scope>NUCLEOTIDE SEQUENCE [LARGE SCALE GENOMIC DNA]</scope>
    <source>
        <strain evidence="1 2">DSM 7119</strain>
    </source>
</reference>
<dbReference type="InterPro" id="IPR011051">
    <property type="entry name" value="RmlC_Cupin_sf"/>
</dbReference>
<dbReference type="AlphaFoldDB" id="A0A0P6XBH2"/>
<proteinExistence type="predicted"/>
<comment type="caution">
    <text evidence="1">The sequence shown here is derived from an EMBL/GenBank/DDBJ whole genome shotgun (WGS) entry which is preliminary data.</text>
</comment>
<accession>A0A0P6XBH2</accession>
<protein>
    <recommendedName>
        <fullName evidence="3">Cupin 2 conserved barrel domain-containing protein</fullName>
    </recommendedName>
</protein>
<evidence type="ECO:0000313" key="1">
    <source>
        <dbReference type="EMBL" id="KPL79529.1"/>
    </source>
</evidence>
<dbReference type="InterPro" id="IPR014710">
    <property type="entry name" value="RmlC-like_jellyroll"/>
</dbReference>
<dbReference type="EMBL" id="LGKP01000046">
    <property type="protein sequence ID" value="KPL79529.1"/>
    <property type="molecule type" value="Genomic_DNA"/>
</dbReference>
<evidence type="ECO:0008006" key="3">
    <source>
        <dbReference type="Google" id="ProtNLM"/>
    </source>
</evidence>
<keyword evidence="2" id="KW-1185">Reference proteome</keyword>
<organism evidence="1 2">
    <name type="scientific">Herpetosiphon geysericola</name>
    <dbReference type="NCBI Taxonomy" id="70996"/>
    <lineage>
        <taxon>Bacteria</taxon>
        <taxon>Bacillati</taxon>
        <taxon>Chloroflexota</taxon>
        <taxon>Chloroflexia</taxon>
        <taxon>Herpetosiphonales</taxon>
        <taxon>Herpetosiphonaceae</taxon>
        <taxon>Herpetosiphon</taxon>
    </lineage>
</organism>
<dbReference type="STRING" id="70996.SE18_26435"/>
<dbReference type="Proteomes" id="UP000050277">
    <property type="component" value="Unassembled WGS sequence"/>
</dbReference>
<dbReference type="SUPFAM" id="SSF51182">
    <property type="entry name" value="RmlC-like cupins"/>
    <property type="match status" value="1"/>
</dbReference>
<gene>
    <name evidence="1" type="ORF">SE18_26435</name>
</gene>
<evidence type="ECO:0000313" key="2">
    <source>
        <dbReference type="Proteomes" id="UP000050277"/>
    </source>
</evidence>
<dbReference type="Gene3D" id="2.60.120.10">
    <property type="entry name" value="Jelly Rolls"/>
    <property type="match status" value="1"/>
</dbReference>
<name>A0A0P6XBH2_9CHLR</name>